<dbReference type="Proteomes" id="UP000198323">
    <property type="component" value="Unassembled WGS sequence"/>
</dbReference>
<dbReference type="InterPro" id="IPR036640">
    <property type="entry name" value="ABC1_TM_sf"/>
</dbReference>
<dbReference type="PROSITE" id="PS00211">
    <property type="entry name" value="ABC_TRANSPORTER_1"/>
    <property type="match status" value="1"/>
</dbReference>
<keyword evidence="11" id="KW-1185">Reference proteome</keyword>
<feature type="domain" description="ABC transporter" evidence="8">
    <location>
        <begin position="397"/>
        <end position="613"/>
    </location>
</feature>
<dbReference type="EMBL" id="MCFN01000633">
    <property type="protein sequence ID" value="OXB56572.1"/>
    <property type="molecule type" value="Genomic_DNA"/>
</dbReference>
<evidence type="ECO:0000313" key="10">
    <source>
        <dbReference type="EMBL" id="OXB56572.1"/>
    </source>
</evidence>
<dbReference type="SUPFAM" id="SSF52540">
    <property type="entry name" value="P-loop containing nucleoside triphosphate hydrolases"/>
    <property type="match status" value="1"/>
</dbReference>
<dbReference type="InterPro" id="IPR011527">
    <property type="entry name" value="ABC1_TM_dom"/>
</dbReference>
<dbReference type="InterPro" id="IPR017871">
    <property type="entry name" value="ABC_transporter-like_CS"/>
</dbReference>
<dbReference type="PANTHER" id="PTHR24223">
    <property type="entry name" value="ATP-BINDING CASSETTE SUB-FAMILY C"/>
    <property type="match status" value="1"/>
</dbReference>
<dbReference type="GO" id="GO:0005886">
    <property type="term" value="C:plasma membrane"/>
    <property type="evidence" value="ECO:0007669"/>
    <property type="project" value="TreeGrafter"/>
</dbReference>
<keyword evidence="3" id="KW-0547">Nucleotide-binding</keyword>
<protein>
    <recommendedName>
        <fullName evidence="12">MRP4 protein</fullName>
    </recommendedName>
</protein>
<dbReference type="SUPFAM" id="SSF90123">
    <property type="entry name" value="ABC transporter transmembrane region"/>
    <property type="match status" value="2"/>
</dbReference>
<organism evidence="10 11">
    <name type="scientific">Callipepla squamata</name>
    <name type="common">Scaled quail</name>
    <dbReference type="NCBI Taxonomy" id="9009"/>
    <lineage>
        <taxon>Eukaryota</taxon>
        <taxon>Metazoa</taxon>
        <taxon>Chordata</taxon>
        <taxon>Craniata</taxon>
        <taxon>Vertebrata</taxon>
        <taxon>Euteleostomi</taxon>
        <taxon>Archelosauria</taxon>
        <taxon>Archosauria</taxon>
        <taxon>Dinosauria</taxon>
        <taxon>Saurischia</taxon>
        <taxon>Theropoda</taxon>
        <taxon>Coelurosauria</taxon>
        <taxon>Aves</taxon>
        <taxon>Neognathae</taxon>
        <taxon>Galloanserae</taxon>
        <taxon>Galliformes</taxon>
        <taxon>Odontophoridae</taxon>
        <taxon>Callipepla</taxon>
    </lineage>
</organism>
<dbReference type="OrthoDB" id="6500128at2759"/>
<dbReference type="GO" id="GO:0140359">
    <property type="term" value="F:ABC-type transporter activity"/>
    <property type="evidence" value="ECO:0007669"/>
    <property type="project" value="InterPro"/>
</dbReference>
<keyword evidence="2 7" id="KW-0812">Transmembrane</keyword>
<dbReference type="Gene3D" id="3.40.50.300">
    <property type="entry name" value="P-loop containing nucleotide triphosphate hydrolases"/>
    <property type="match status" value="2"/>
</dbReference>
<dbReference type="PROSITE" id="PS50929">
    <property type="entry name" value="ABC_TM1F"/>
    <property type="match status" value="2"/>
</dbReference>
<proteinExistence type="predicted"/>
<dbReference type="CDD" id="cd18593">
    <property type="entry name" value="ABC_6TM_MRP4_D1_like"/>
    <property type="match status" value="1"/>
</dbReference>
<evidence type="ECO:0008006" key="12">
    <source>
        <dbReference type="Google" id="ProtNLM"/>
    </source>
</evidence>
<evidence type="ECO:0000256" key="7">
    <source>
        <dbReference type="SAM" id="Phobius"/>
    </source>
</evidence>
<feature type="transmembrane region" description="Helical" evidence="7">
    <location>
        <begin position="334"/>
        <end position="355"/>
    </location>
</feature>
<dbReference type="GO" id="GO:0005524">
    <property type="term" value="F:ATP binding"/>
    <property type="evidence" value="ECO:0007669"/>
    <property type="project" value="UniProtKB-KW"/>
</dbReference>
<feature type="transmembrane region" description="Helical" evidence="7">
    <location>
        <begin position="751"/>
        <end position="775"/>
    </location>
</feature>
<dbReference type="InterPro" id="IPR003439">
    <property type="entry name" value="ABC_transporter-like_ATP-bd"/>
</dbReference>
<dbReference type="InterPro" id="IPR030240">
    <property type="entry name" value="ABCC4_TMD1"/>
</dbReference>
<feature type="transmembrane region" description="Helical" evidence="7">
    <location>
        <begin position="691"/>
        <end position="712"/>
    </location>
</feature>
<evidence type="ECO:0000313" key="11">
    <source>
        <dbReference type="Proteomes" id="UP000198323"/>
    </source>
</evidence>
<evidence type="ECO:0000256" key="6">
    <source>
        <dbReference type="ARBA" id="ARBA00023136"/>
    </source>
</evidence>
<dbReference type="PROSITE" id="PS50893">
    <property type="entry name" value="ABC_TRANSPORTER_2"/>
    <property type="match status" value="1"/>
</dbReference>
<feature type="transmembrane region" description="Helical" evidence="7">
    <location>
        <begin position="104"/>
        <end position="132"/>
    </location>
</feature>
<dbReference type="InterPro" id="IPR050173">
    <property type="entry name" value="ABC_transporter_C-like"/>
</dbReference>
<evidence type="ECO:0000256" key="2">
    <source>
        <dbReference type="ARBA" id="ARBA00022692"/>
    </source>
</evidence>
<dbReference type="FunFam" id="3.40.50.300:FF:002135">
    <property type="entry name" value="Multidrug resistance-associated protein 4 isoform A"/>
    <property type="match status" value="1"/>
</dbReference>
<evidence type="ECO:0000256" key="3">
    <source>
        <dbReference type="ARBA" id="ARBA00022741"/>
    </source>
</evidence>
<dbReference type="InterPro" id="IPR027417">
    <property type="entry name" value="P-loop_NTPase"/>
</dbReference>
<keyword evidence="1" id="KW-0813">Transport</keyword>
<feature type="transmembrane region" description="Helical" evidence="7">
    <location>
        <begin position="196"/>
        <end position="217"/>
    </location>
</feature>
<reference evidence="10 11" key="1">
    <citation type="submission" date="2016-07" db="EMBL/GenBank/DDBJ databases">
        <title>Disparate Historic Effective Population Sizes Predicted by Modern Levels of Genome Diversity for the Scaled Quail (Callipepla squamata) and the Northern Bobwhite (Colinus virginianus): Inferences from First and Second Generation Draft Genome Assemblies for Sympatric New World Quail.</title>
        <authorList>
            <person name="Oldeschulte D.L."/>
            <person name="Halley Y.A."/>
            <person name="Bhattarai E.K."/>
            <person name="Brashear W.A."/>
            <person name="Hill J."/>
            <person name="Metz R.P."/>
            <person name="Johnson C.D."/>
            <person name="Rollins D."/>
            <person name="Peterson M.J."/>
            <person name="Bickhart D.M."/>
            <person name="Decker J.E."/>
            <person name="Seabury C.M."/>
        </authorList>
    </citation>
    <scope>NUCLEOTIDE SEQUENCE [LARGE SCALE GENOMIC DNA]</scope>
    <source>
        <strain evidence="10 11">Texas</strain>
        <tissue evidence="10">Leg muscle</tissue>
    </source>
</reference>
<feature type="transmembrane region" description="Helical" evidence="7">
    <location>
        <begin position="223"/>
        <end position="244"/>
    </location>
</feature>
<gene>
    <name evidence="10" type="ORF">ASZ78_003493</name>
</gene>
<sequence length="813" mass="91454">WLNPLFIIGHKRKLEEDDMYKVLPEDSSKKLGEDLQWYWDKEVQKAKKRGKTPHLTKAIILCYWKSYLVLGIFTMIEETLKIVQPIFLGKIISYFENYDASDEVALNIAYCYAAALSVCTLILAIMHHLYFYHVQRAGMKLRVAMCHMIYRKCFRASELPALQALRLSNVAMAKTTTGQIVNLLSNDVNKFDQVTIFLHFLWAGPIQAVAVTVLLWMEIGPSCLAGMAVLIILLPVQTCIGRLFSSLRSKTAAFTDVRIRTMNEVISGMKIIKMYAWEKSFAELVSGLRRKEIAMVLKSSYLRGLNLASFFVASKITVFMTFMAYVLLGNVISASRVFVAVSLYGAVRLTVTLFFPAAVERVSEAVVSIRRIKNFLILDEVSHFKPQLHDNNENVILHVQDLTCYWDKSLESPALQQLSFTVRRGELLAVIGPVGAGKSSLLSAVLGELPKDKGLINVSGRIAYVSQQPWVFSGTVRSNILFDKEYEKEKYEKVLKVCALKKDLDLLANGDLTVIGDRGATLSGGQKARVNLARLVSLLLLKWYCIFKSIFPSVCRCICQALHQKICVLVTHQLQYLRAATQILILKDGKMVGKGTYSEFLRSGIDFASLLKKDEEAEQPSVPGTPNLKSSRSRTFSESSVWSQDSSAHSVKDGAVEQPPAENPLAAVPEESRSEGKINFKIYRKYFTAGANYFVIFILVLFNILAQVAYVLQDWWLSYWANHQEKLNVTTNGNNGANETEHLNLNFYLGIYAGLTVATILFGIIRSLLVFQVLVNSGQTLHNKMFKSILKAPVLFFDRNPIGKLNCQKTRNI</sequence>
<evidence type="ECO:0000256" key="1">
    <source>
        <dbReference type="ARBA" id="ARBA00022448"/>
    </source>
</evidence>
<evidence type="ECO:0000259" key="8">
    <source>
        <dbReference type="PROSITE" id="PS50893"/>
    </source>
</evidence>
<feature type="transmembrane region" description="Helical" evidence="7">
    <location>
        <begin position="305"/>
        <end position="328"/>
    </location>
</feature>
<dbReference type="Gene3D" id="1.20.1560.10">
    <property type="entry name" value="ABC transporter type 1, transmembrane domain"/>
    <property type="match status" value="2"/>
</dbReference>
<accession>A0A226MMS1</accession>
<dbReference type="GO" id="GO:0016887">
    <property type="term" value="F:ATP hydrolysis activity"/>
    <property type="evidence" value="ECO:0007669"/>
    <property type="project" value="InterPro"/>
</dbReference>
<feature type="non-terminal residue" evidence="10">
    <location>
        <position position="1"/>
    </location>
</feature>
<evidence type="ECO:0000259" key="9">
    <source>
        <dbReference type="PROSITE" id="PS50929"/>
    </source>
</evidence>
<dbReference type="FunFam" id="1.20.1560.10:FF:000027">
    <property type="entry name" value="ATP-binding cassette subfamily C member 4"/>
    <property type="match status" value="1"/>
</dbReference>
<dbReference type="PANTHER" id="PTHR24223:SF357">
    <property type="entry name" value="ATP-BINDING CASSETTE SUB-FAMILY C MEMBER 4"/>
    <property type="match status" value="1"/>
</dbReference>
<dbReference type="STRING" id="9009.A0A226MMS1"/>
<keyword evidence="5 7" id="KW-1133">Transmembrane helix</keyword>
<name>A0A226MMS1_CALSU</name>
<feature type="domain" description="ABC transmembrane type-1" evidence="9">
    <location>
        <begin position="697"/>
        <end position="805"/>
    </location>
</feature>
<dbReference type="Pfam" id="PF00005">
    <property type="entry name" value="ABC_tran"/>
    <property type="match status" value="1"/>
</dbReference>
<comment type="caution">
    <text evidence="10">The sequence shown here is derived from an EMBL/GenBank/DDBJ whole genome shotgun (WGS) entry which is preliminary data.</text>
</comment>
<evidence type="ECO:0000256" key="5">
    <source>
        <dbReference type="ARBA" id="ARBA00022989"/>
    </source>
</evidence>
<dbReference type="Pfam" id="PF00664">
    <property type="entry name" value="ABC_membrane"/>
    <property type="match status" value="2"/>
</dbReference>
<keyword evidence="4" id="KW-0067">ATP-binding</keyword>
<feature type="domain" description="ABC transmembrane type-1" evidence="9">
    <location>
        <begin position="68"/>
        <end position="363"/>
    </location>
</feature>
<keyword evidence="6 7" id="KW-0472">Membrane</keyword>
<evidence type="ECO:0000256" key="4">
    <source>
        <dbReference type="ARBA" id="ARBA00022840"/>
    </source>
</evidence>
<dbReference type="AlphaFoldDB" id="A0A226MMS1"/>